<accession>A0A1I3LX05</accession>
<keyword evidence="3 6" id="KW-0238">DNA-binding</keyword>
<keyword evidence="2" id="KW-0805">Transcription regulation</keyword>
<dbReference type="Gene3D" id="3.40.190.290">
    <property type="match status" value="1"/>
</dbReference>
<organism evidence="6 7">
    <name type="scientific">Brevibacillus centrosporus</name>
    <dbReference type="NCBI Taxonomy" id="54910"/>
    <lineage>
        <taxon>Bacteria</taxon>
        <taxon>Bacillati</taxon>
        <taxon>Bacillota</taxon>
        <taxon>Bacilli</taxon>
        <taxon>Bacillales</taxon>
        <taxon>Paenibacillaceae</taxon>
        <taxon>Brevibacillus</taxon>
    </lineage>
</organism>
<dbReference type="Pfam" id="PF03466">
    <property type="entry name" value="LysR_substrate"/>
    <property type="match status" value="1"/>
</dbReference>
<dbReference type="PRINTS" id="PR00039">
    <property type="entry name" value="HTHLYSR"/>
</dbReference>
<dbReference type="PANTHER" id="PTHR30126">
    <property type="entry name" value="HTH-TYPE TRANSCRIPTIONAL REGULATOR"/>
    <property type="match status" value="1"/>
</dbReference>
<evidence type="ECO:0000313" key="6">
    <source>
        <dbReference type="EMBL" id="SFI89298.1"/>
    </source>
</evidence>
<dbReference type="RefSeq" id="WP_092266320.1">
    <property type="nucleotide sequence ID" value="NZ_BJOE01000044.1"/>
</dbReference>
<dbReference type="EMBL" id="FORT01000001">
    <property type="protein sequence ID" value="SFI89298.1"/>
    <property type="molecule type" value="Genomic_DNA"/>
</dbReference>
<dbReference type="InterPro" id="IPR036390">
    <property type="entry name" value="WH_DNA-bd_sf"/>
</dbReference>
<dbReference type="InterPro" id="IPR005119">
    <property type="entry name" value="LysR_subst-bd"/>
</dbReference>
<gene>
    <name evidence="6" type="ORF">SAMN05518846_101453</name>
</gene>
<evidence type="ECO:0000256" key="4">
    <source>
        <dbReference type="ARBA" id="ARBA00023163"/>
    </source>
</evidence>
<evidence type="ECO:0000256" key="1">
    <source>
        <dbReference type="ARBA" id="ARBA00009437"/>
    </source>
</evidence>
<dbReference type="AlphaFoldDB" id="A0A1I3LX05"/>
<name>A0A1I3LX05_9BACL</name>
<dbReference type="Gene3D" id="1.10.10.10">
    <property type="entry name" value="Winged helix-like DNA-binding domain superfamily/Winged helix DNA-binding domain"/>
    <property type="match status" value="1"/>
</dbReference>
<dbReference type="PROSITE" id="PS50931">
    <property type="entry name" value="HTH_LYSR"/>
    <property type="match status" value="1"/>
</dbReference>
<dbReference type="STRING" id="1884381.SAMN05518846_101453"/>
<protein>
    <submittedName>
        <fullName evidence="6">DNA-binding transcriptional regulator, LysR family</fullName>
    </submittedName>
</protein>
<dbReference type="CDD" id="cd05466">
    <property type="entry name" value="PBP2_LTTR_substrate"/>
    <property type="match status" value="1"/>
</dbReference>
<evidence type="ECO:0000256" key="3">
    <source>
        <dbReference type="ARBA" id="ARBA00023125"/>
    </source>
</evidence>
<keyword evidence="7" id="KW-1185">Reference proteome</keyword>
<evidence type="ECO:0000313" key="7">
    <source>
        <dbReference type="Proteomes" id="UP000198915"/>
    </source>
</evidence>
<keyword evidence="4" id="KW-0804">Transcription</keyword>
<dbReference type="GO" id="GO:0003700">
    <property type="term" value="F:DNA-binding transcription factor activity"/>
    <property type="evidence" value="ECO:0007669"/>
    <property type="project" value="InterPro"/>
</dbReference>
<proteinExistence type="inferred from homology"/>
<dbReference type="Pfam" id="PF00126">
    <property type="entry name" value="HTH_1"/>
    <property type="match status" value="1"/>
</dbReference>
<dbReference type="Proteomes" id="UP000198915">
    <property type="component" value="Unassembled WGS sequence"/>
</dbReference>
<dbReference type="SUPFAM" id="SSF53850">
    <property type="entry name" value="Periplasmic binding protein-like II"/>
    <property type="match status" value="1"/>
</dbReference>
<dbReference type="GO" id="GO:0000976">
    <property type="term" value="F:transcription cis-regulatory region binding"/>
    <property type="evidence" value="ECO:0007669"/>
    <property type="project" value="TreeGrafter"/>
</dbReference>
<dbReference type="SUPFAM" id="SSF46785">
    <property type="entry name" value="Winged helix' DNA-binding domain"/>
    <property type="match status" value="1"/>
</dbReference>
<reference evidence="7" key="1">
    <citation type="submission" date="2016-10" db="EMBL/GenBank/DDBJ databases">
        <authorList>
            <person name="Varghese N."/>
            <person name="Submissions S."/>
        </authorList>
    </citation>
    <scope>NUCLEOTIDE SEQUENCE [LARGE SCALE GENOMIC DNA]</scope>
    <source>
        <strain evidence="7">OK042</strain>
    </source>
</reference>
<dbReference type="InterPro" id="IPR000847">
    <property type="entry name" value="LysR_HTH_N"/>
</dbReference>
<dbReference type="InterPro" id="IPR036388">
    <property type="entry name" value="WH-like_DNA-bd_sf"/>
</dbReference>
<sequence length="298" mass="35083">MDEKDWLLLQALSREKSLTRAAERMYMTQPALTYRLQQLEKRFGVSLIVKHGKGIRFTPEGEYLAAYAAKMLAELRDTRDHIVNMQQEVQGTLRIGASIYFGQYELPLIIKKFLELYPKVQIHVDTGFSSEIYDMLLQEEIQVGIIRGDFQWLDQKHLIQEENICLVSTEELNLDELPSLPRINYRAPKLAVKLGDQMSFSLKHAIDQWWHERYTEPPSITMQVDSYETCKEMAKFGLGYTIIPRVFIRPNEELYTVDLTMLDGQPITRRTWMLYREATMKFTVVHRFVAFLKQYELR</sequence>
<evidence type="ECO:0000256" key="2">
    <source>
        <dbReference type="ARBA" id="ARBA00023015"/>
    </source>
</evidence>
<evidence type="ECO:0000259" key="5">
    <source>
        <dbReference type="PROSITE" id="PS50931"/>
    </source>
</evidence>
<dbReference type="PANTHER" id="PTHR30126:SF78">
    <property type="entry name" value="HTH LYSR-TYPE DOMAIN-CONTAINING PROTEIN"/>
    <property type="match status" value="1"/>
</dbReference>
<feature type="domain" description="HTH lysR-type" evidence="5">
    <location>
        <begin position="1"/>
        <end position="58"/>
    </location>
</feature>
<comment type="similarity">
    <text evidence="1">Belongs to the LysR transcriptional regulatory family.</text>
</comment>